<comment type="caution">
    <text evidence="9">The sequence shown here is derived from an EMBL/GenBank/DDBJ whole genome shotgun (WGS) entry which is preliminary data.</text>
</comment>
<dbReference type="Pfam" id="PF08352">
    <property type="entry name" value="oligo_HPY"/>
    <property type="match status" value="2"/>
</dbReference>
<evidence type="ECO:0000256" key="6">
    <source>
        <dbReference type="ARBA" id="ARBA00022840"/>
    </source>
</evidence>
<dbReference type="EMBL" id="BOOW01000036">
    <property type="protein sequence ID" value="GII95410.1"/>
    <property type="molecule type" value="Genomic_DNA"/>
</dbReference>
<proteinExistence type="inferred from homology"/>
<protein>
    <submittedName>
        <fullName evidence="9">ABC transporter ATP-binding protein</fullName>
    </submittedName>
</protein>
<reference evidence="9" key="1">
    <citation type="submission" date="2021-01" db="EMBL/GenBank/DDBJ databases">
        <title>Whole genome shotgun sequence of Sinosporangium siamense NBRC 109515.</title>
        <authorList>
            <person name="Komaki H."/>
            <person name="Tamura T."/>
        </authorList>
    </citation>
    <scope>NUCLEOTIDE SEQUENCE</scope>
    <source>
        <strain evidence="9">NBRC 109515</strain>
    </source>
</reference>
<dbReference type="AlphaFoldDB" id="A0A919RKA5"/>
<evidence type="ECO:0000256" key="5">
    <source>
        <dbReference type="ARBA" id="ARBA00022741"/>
    </source>
</evidence>
<dbReference type="InterPro" id="IPR027417">
    <property type="entry name" value="P-loop_NTPase"/>
</dbReference>
<dbReference type="NCBIfam" id="TIGR01727">
    <property type="entry name" value="oligo_HPY"/>
    <property type="match status" value="1"/>
</dbReference>
<dbReference type="SMART" id="SM00382">
    <property type="entry name" value="AAA"/>
    <property type="match status" value="2"/>
</dbReference>
<evidence type="ECO:0000256" key="7">
    <source>
        <dbReference type="ARBA" id="ARBA00023136"/>
    </source>
</evidence>
<dbReference type="InterPro" id="IPR013563">
    <property type="entry name" value="Oligopep_ABC_C"/>
</dbReference>
<dbReference type="InterPro" id="IPR050388">
    <property type="entry name" value="ABC_Ni/Peptide_Import"/>
</dbReference>
<dbReference type="PANTHER" id="PTHR43297:SF2">
    <property type="entry name" value="DIPEPTIDE TRANSPORT ATP-BINDING PROTEIN DPPD"/>
    <property type="match status" value="1"/>
</dbReference>
<feature type="domain" description="ABC transporter" evidence="8">
    <location>
        <begin position="15"/>
        <end position="257"/>
    </location>
</feature>
<dbReference type="GO" id="GO:0016887">
    <property type="term" value="F:ATP hydrolysis activity"/>
    <property type="evidence" value="ECO:0007669"/>
    <property type="project" value="InterPro"/>
</dbReference>
<dbReference type="PROSITE" id="PS50893">
    <property type="entry name" value="ABC_TRANSPORTER_2"/>
    <property type="match status" value="2"/>
</dbReference>
<keyword evidence="7" id="KW-0472">Membrane</keyword>
<evidence type="ECO:0000256" key="1">
    <source>
        <dbReference type="ARBA" id="ARBA00004202"/>
    </source>
</evidence>
<dbReference type="PROSITE" id="PS00211">
    <property type="entry name" value="ABC_TRANSPORTER_1"/>
    <property type="match status" value="2"/>
</dbReference>
<comment type="subcellular location">
    <subcellularLocation>
        <location evidence="1">Cell membrane</location>
        <topology evidence="1">Peripheral membrane protein</topology>
    </subcellularLocation>
</comment>
<keyword evidence="5" id="KW-0547">Nucleotide-binding</keyword>
<dbReference type="Pfam" id="PF00005">
    <property type="entry name" value="ABC_tran"/>
    <property type="match status" value="2"/>
</dbReference>
<dbReference type="InterPro" id="IPR003439">
    <property type="entry name" value="ABC_transporter-like_ATP-bd"/>
</dbReference>
<dbReference type="Gene3D" id="3.40.50.300">
    <property type="entry name" value="P-loop containing nucleotide triphosphate hydrolases"/>
    <property type="match status" value="2"/>
</dbReference>
<keyword evidence="4" id="KW-1003">Cell membrane</keyword>
<keyword evidence="10" id="KW-1185">Reference proteome</keyword>
<evidence type="ECO:0000256" key="2">
    <source>
        <dbReference type="ARBA" id="ARBA00005417"/>
    </source>
</evidence>
<dbReference type="GO" id="GO:0005886">
    <property type="term" value="C:plasma membrane"/>
    <property type="evidence" value="ECO:0007669"/>
    <property type="project" value="UniProtKB-SubCell"/>
</dbReference>
<keyword evidence="3" id="KW-0813">Transport</keyword>
<dbReference type="SUPFAM" id="SSF52540">
    <property type="entry name" value="P-loop containing nucleoside triphosphate hydrolases"/>
    <property type="match status" value="2"/>
</dbReference>
<gene>
    <name evidence="9" type="ORF">Ssi02_56410</name>
</gene>
<dbReference type="RefSeq" id="WP_239129832.1">
    <property type="nucleotide sequence ID" value="NZ_BOOW01000036.1"/>
</dbReference>
<dbReference type="GO" id="GO:0005524">
    <property type="term" value="F:ATP binding"/>
    <property type="evidence" value="ECO:0007669"/>
    <property type="project" value="UniProtKB-KW"/>
</dbReference>
<name>A0A919RKA5_9ACTN</name>
<dbReference type="GO" id="GO:0015833">
    <property type="term" value="P:peptide transport"/>
    <property type="evidence" value="ECO:0007669"/>
    <property type="project" value="InterPro"/>
</dbReference>
<comment type="similarity">
    <text evidence="2">Belongs to the ABC transporter superfamily.</text>
</comment>
<keyword evidence="6 9" id="KW-0067">ATP-binding</keyword>
<dbReference type="InterPro" id="IPR003593">
    <property type="entry name" value="AAA+_ATPase"/>
</dbReference>
<dbReference type="Proteomes" id="UP000606172">
    <property type="component" value="Unassembled WGS sequence"/>
</dbReference>
<dbReference type="CDD" id="cd03257">
    <property type="entry name" value="ABC_NikE_OppD_transporters"/>
    <property type="match status" value="2"/>
</dbReference>
<evidence type="ECO:0000256" key="4">
    <source>
        <dbReference type="ARBA" id="ARBA00022475"/>
    </source>
</evidence>
<dbReference type="InterPro" id="IPR017871">
    <property type="entry name" value="ABC_transporter-like_CS"/>
</dbReference>
<organism evidence="9 10">
    <name type="scientific">Sinosporangium siamense</name>
    <dbReference type="NCBI Taxonomy" id="1367973"/>
    <lineage>
        <taxon>Bacteria</taxon>
        <taxon>Bacillati</taxon>
        <taxon>Actinomycetota</taxon>
        <taxon>Actinomycetes</taxon>
        <taxon>Streptosporangiales</taxon>
        <taxon>Streptosporangiaceae</taxon>
        <taxon>Sinosporangium</taxon>
    </lineage>
</organism>
<evidence type="ECO:0000256" key="3">
    <source>
        <dbReference type="ARBA" id="ARBA00022448"/>
    </source>
</evidence>
<dbReference type="FunFam" id="3.40.50.300:FF:000016">
    <property type="entry name" value="Oligopeptide ABC transporter ATP-binding component"/>
    <property type="match status" value="1"/>
</dbReference>
<evidence type="ECO:0000313" key="9">
    <source>
        <dbReference type="EMBL" id="GII95410.1"/>
    </source>
</evidence>
<sequence length="591" mass="62493">MTDLSTAPVSTATDLCVENLSIGLGSRPLVRDVSFTIKPGETICLVGESGSGKSLTARAIAGLLPAGLSATGSVRLDGRELIGRPERELRGLRGRRVSLLMQDPFTMLNPMLTAGATIAESLPRSLSRTAKRAEVLRRLAEVGITDPAAADRYPFQLSGGMCQRVAMAAALAKDPDLLIADEPTTALDASVQSEVLSLLMRLRDARGMSLLLITHDLRVAFSTCDRVLVMYAGSVVEEAPAAALAATPAHPYSAGLLTAMPSVHARRAKLVGIPGRVPSAADVAGRCVFEARCRHAVEECRTAAPPLVRIGEGHASACARYEDIRAVLNVAPPVENDTGVAAATTHEKAVAVVTGLGKDYRTRGLRKSATSTALHEVSLSIGAGESVGLVGESGSGKSTLARCLLGLTKPTRGTIAIDGVVQCVFQDPYTSLNPSHTIGFALREALTKRVPGSDPVDVRELLELVGLPSAYAERRPVALSGGERQRVAIARALAVNPALLICDEPVAALDVSVQAQVLELLRRVNRELGTSLLFITHDLAVVRQVTDRLVVLYKGRFVEEGPTGQVLDKPTHEYTQMLLNSVLFEGTESNA</sequence>
<accession>A0A919RKA5</accession>
<dbReference type="NCBIfam" id="NF008453">
    <property type="entry name" value="PRK11308.1"/>
    <property type="match status" value="2"/>
</dbReference>
<evidence type="ECO:0000313" key="10">
    <source>
        <dbReference type="Proteomes" id="UP000606172"/>
    </source>
</evidence>
<evidence type="ECO:0000259" key="8">
    <source>
        <dbReference type="PROSITE" id="PS50893"/>
    </source>
</evidence>
<feature type="domain" description="ABC transporter" evidence="8">
    <location>
        <begin position="356"/>
        <end position="579"/>
    </location>
</feature>
<dbReference type="PANTHER" id="PTHR43297">
    <property type="entry name" value="OLIGOPEPTIDE TRANSPORT ATP-BINDING PROTEIN APPD"/>
    <property type="match status" value="1"/>
</dbReference>